<accession>A0AAD3XN43</accession>
<dbReference type="AlphaFoldDB" id="A0AAD3XN43"/>
<evidence type="ECO:0000256" key="1">
    <source>
        <dbReference type="SAM" id="MobiDB-lite"/>
    </source>
</evidence>
<protein>
    <submittedName>
        <fullName evidence="2">Uncharacterized protein</fullName>
    </submittedName>
</protein>
<dbReference type="EMBL" id="BSYO01000010">
    <property type="protein sequence ID" value="GMH10633.1"/>
    <property type="molecule type" value="Genomic_DNA"/>
</dbReference>
<evidence type="ECO:0000313" key="3">
    <source>
        <dbReference type="Proteomes" id="UP001279734"/>
    </source>
</evidence>
<comment type="caution">
    <text evidence="2">The sequence shown here is derived from an EMBL/GenBank/DDBJ whole genome shotgun (WGS) entry which is preliminary data.</text>
</comment>
<feature type="region of interest" description="Disordered" evidence="1">
    <location>
        <begin position="38"/>
        <end position="59"/>
    </location>
</feature>
<dbReference type="Proteomes" id="UP001279734">
    <property type="component" value="Unassembled WGS sequence"/>
</dbReference>
<reference evidence="2" key="1">
    <citation type="submission" date="2023-05" db="EMBL/GenBank/DDBJ databases">
        <title>Nepenthes gracilis genome sequencing.</title>
        <authorList>
            <person name="Fukushima K."/>
        </authorList>
    </citation>
    <scope>NUCLEOTIDE SEQUENCE</scope>
    <source>
        <strain evidence="2">SING2019-196</strain>
    </source>
</reference>
<name>A0AAD3XN43_NEPGR</name>
<organism evidence="2 3">
    <name type="scientific">Nepenthes gracilis</name>
    <name type="common">Slender pitcher plant</name>
    <dbReference type="NCBI Taxonomy" id="150966"/>
    <lineage>
        <taxon>Eukaryota</taxon>
        <taxon>Viridiplantae</taxon>
        <taxon>Streptophyta</taxon>
        <taxon>Embryophyta</taxon>
        <taxon>Tracheophyta</taxon>
        <taxon>Spermatophyta</taxon>
        <taxon>Magnoliopsida</taxon>
        <taxon>eudicotyledons</taxon>
        <taxon>Gunneridae</taxon>
        <taxon>Pentapetalae</taxon>
        <taxon>Caryophyllales</taxon>
        <taxon>Nepenthaceae</taxon>
        <taxon>Nepenthes</taxon>
    </lineage>
</organism>
<evidence type="ECO:0000313" key="2">
    <source>
        <dbReference type="EMBL" id="GMH10633.1"/>
    </source>
</evidence>
<proteinExistence type="predicted"/>
<gene>
    <name evidence="2" type="ORF">Nepgr_012474</name>
</gene>
<sequence length="74" mass="8489">MKGEQNLTTSDCFRQSTISKSQGWLALNYRFLPSRLPARGHECNPGNSPGTEQQKHHQTLVVDHGQMFQQQNHR</sequence>
<keyword evidence="3" id="KW-1185">Reference proteome</keyword>